<dbReference type="InterPro" id="IPR036397">
    <property type="entry name" value="RNaseH_sf"/>
</dbReference>
<evidence type="ECO:0000259" key="1">
    <source>
        <dbReference type="Pfam" id="PF13358"/>
    </source>
</evidence>
<dbReference type="EMBL" id="BGPR01002444">
    <property type="protein sequence ID" value="GBM73526.1"/>
    <property type="molecule type" value="Genomic_DNA"/>
</dbReference>
<reference evidence="2 3" key="1">
    <citation type="journal article" date="2019" name="Sci. Rep.">
        <title>Orb-weaving spider Araneus ventricosus genome elucidates the spidroin gene catalogue.</title>
        <authorList>
            <person name="Kono N."/>
            <person name="Nakamura H."/>
            <person name="Ohtoshi R."/>
            <person name="Moran D.A.P."/>
            <person name="Shinohara A."/>
            <person name="Yoshida Y."/>
            <person name="Fujiwara M."/>
            <person name="Mori M."/>
            <person name="Tomita M."/>
            <person name="Arakawa K."/>
        </authorList>
    </citation>
    <scope>NUCLEOTIDE SEQUENCE [LARGE SCALE GENOMIC DNA]</scope>
</reference>
<sequence>MGKKWDDVIFFDEKKFSLDEPNDFRYFWYDLRKEKEIFSKLTFGGGSVMVWGGFGTEGTNPIVFVQCRMNSESYVDISADNLLTEAPLITSGGYLFQQYNGQDNASVYVSQTSKSWFDANFVKLLDWPARSPDLNPMEYLWGILAHEVYKNGIQYQNNQELMSSSEKAWIKISKNVLKELSNSMTSRLIKVIEKKGEIISY</sequence>
<protein>
    <submittedName>
        <fullName evidence="2">Transposable element Tc3 transposase</fullName>
    </submittedName>
</protein>
<dbReference type="AlphaFoldDB" id="A0A4Y2I8V0"/>
<feature type="domain" description="Tc1-like transposase DDE" evidence="1">
    <location>
        <begin position="7"/>
        <end position="157"/>
    </location>
</feature>
<dbReference type="Gene3D" id="3.30.420.10">
    <property type="entry name" value="Ribonuclease H-like superfamily/Ribonuclease H"/>
    <property type="match status" value="1"/>
</dbReference>
<evidence type="ECO:0000313" key="3">
    <source>
        <dbReference type="Proteomes" id="UP000499080"/>
    </source>
</evidence>
<name>A0A4Y2I8V0_ARAVE</name>
<keyword evidence="3" id="KW-1185">Reference proteome</keyword>
<dbReference type="InterPro" id="IPR038717">
    <property type="entry name" value="Tc1-like_DDE_dom"/>
</dbReference>
<dbReference type="Proteomes" id="UP000499080">
    <property type="component" value="Unassembled WGS sequence"/>
</dbReference>
<dbReference type="PANTHER" id="PTHR47326">
    <property type="entry name" value="TRANSPOSABLE ELEMENT TC3 TRANSPOSASE-LIKE PROTEIN"/>
    <property type="match status" value="1"/>
</dbReference>
<accession>A0A4Y2I8V0</accession>
<organism evidence="2 3">
    <name type="scientific">Araneus ventricosus</name>
    <name type="common">Orbweaver spider</name>
    <name type="synonym">Epeira ventricosa</name>
    <dbReference type="NCBI Taxonomy" id="182803"/>
    <lineage>
        <taxon>Eukaryota</taxon>
        <taxon>Metazoa</taxon>
        <taxon>Ecdysozoa</taxon>
        <taxon>Arthropoda</taxon>
        <taxon>Chelicerata</taxon>
        <taxon>Arachnida</taxon>
        <taxon>Araneae</taxon>
        <taxon>Araneomorphae</taxon>
        <taxon>Entelegynae</taxon>
        <taxon>Araneoidea</taxon>
        <taxon>Araneidae</taxon>
        <taxon>Araneus</taxon>
    </lineage>
</organism>
<proteinExistence type="predicted"/>
<comment type="caution">
    <text evidence="2">The sequence shown here is derived from an EMBL/GenBank/DDBJ whole genome shotgun (WGS) entry which is preliminary data.</text>
</comment>
<dbReference type="Pfam" id="PF13358">
    <property type="entry name" value="DDE_3"/>
    <property type="match status" value="1"/>
</dbReference>
<dbReference type="PANTHER" id="PTHR47326:SF1">
    <property type="entry name" value="HTH PSQ-TYPE DOMAIN-CONTAINING PROTEIN"/>
    <property type="match status" value="1"/>
</dbReference>
<dbReference type="GO" id="GO:0003676">
    <property type="term" value="F:nucleic acid binding"/>
    <property type="evidence" value="ECO:0007669"/>
    <property type="project" value="InterPro"/>
</dbReference>
<gene>
    <name evidence="2" type="primary">tc3a_113</name>
    <name evidence="2" type="ORF">AVEN_218505_1</name>
</gene>
<evidence type="ECO:0000313" key="2">
    <source>
        <dbReference type="EMBL" id="GBM73526.1"/>
    </source>
</evidence>